<dbReference type="EC" id="4.1.3.4" evidence="3"/>
<dbReference type="InterPro" id="IPR043594">
    <property type="entry name" value="HMGL"/>
</dbReference>
<organism evidence="8 9">
    <name type="scientific">Trichostrongylus colubriformis</name>
    <name type="common">Black scour worm</name>
    <dbReference type="NCBI Taxonomy" id="6319"/>
    <lineage>
        <taxon>Eukaryota</taxon>
        <taxon>Metazoa</taxon>
        <taxon>Ecdysozoa</taxon>
        <taxon>Nematoda</taxon>
        <taxon>Chromadorea</taxon>
        <taxon>Rhabditida</taxon>
        <taxon>Rhabditina</taxon>
        <taxon>Rhabditomorpha</taxon>
        <taxon>Strongyloidea</taxon>
        <taxon>Trichostrongylidae</taxon>
        <taxon>Trichostrongylus</taxon>
    </lineage>
</organism>
<gene>
    <name evidence="8" type="ORF">GCK32_012123</name>
</gene>
<keyword evidence="4" id="KW-0479">Metal-binding</keyword>
<dbReference type="GO" id="GO:0046951">
    <property type="term" value="P:ketone body biosynthetic process"/>
    <property type="evidence" value="ECO:0007669"/>
    <property type="project" value="TreeGrafter"/>
</dbReference>
<name>A0AAN8FD96_TRICO</name>
<dbReference type="GO" id="GO:0006552">
    <property type="term" value="P:L-leucine catabolic process"/>
    <property type="evidence" value="ECO:0007669"/>
    <property type="project" value="TreeGrafter"/>
</dbReference>
<dbReference type="Proteomes" id="UP001331761">
    <property type="component" value="Unassembled WGS sequence"/>
</dbReference>
<comment type="caution">
    <text evidence="8">The sequence shown here is derived from an EMBL/GenBank/DDBJ whole genome shotgun (WGS) entry which is preliminary data.</text>
</comment>
<comment type="pathway">
    <text evidence="1">Metabolic intermediate metabolism; (S)-3-hydroxy-3-methylglutaryl-CoA degradation; acetoacetate from (S)-3-hydroxy-3-methylglutaryl-CoA: step 1/1.</text>
</comment>
<feature type="domain" description="Pyruvate carboxyltransferase" evidence="7">
    <location>
        <begin position="1"/>
        <end position="177"/>
    </location>
</feature>
<dbReference type="GO" id="GO:0004419">
    <property type="term" value="F:hydroxymethylglutaryl-CoA lyase activity"/>
    <property type="evidence" value="ECO:0007669"/>
    <property type="project" value="UniProtKB-EC"/>
</dbReference>
<dbReference type="NCBIfam" id="NF004283">
    <property type="entry name" value="PRK05692.1"/>
    <property type="match status" value="1"/>
</dbReference>
<evidence type="ECO:0000256" key="4">
    <source>
        <dbReference type="ARBA" id="ARBA00022723"/>
    </source>
</evidence>
<dbReference type="GO" id="GO:0046872">
    <property type="term" value="F:metal ion binding"/>
    <property type="evidence" value="ECO:0007669"/>
    <property type="project" value="UniProtKB-KW"/>
</dbReference>
<dbReference type="PANTHER" id="PTHR42738">
    <property type="entry name" value="HYDROXYMETHYLGLUTARYL-COA LYASE"/>
    <property type="match status" value="1"/>
</dbReference>
<evidence type="ECO:0000313" key="9">
    <source>
        <dbReference type="Proteomes" id="UP001331761"/>
    </source>
</evidence>
<dbReference type="Gene3D" id="3.20.20.70">
    <property type="entry name" value="Aldolase class I"/>
    <property type="match status" value="1"/>
</dbReference>
<sequence length="206" mass="21841">MCLEQPLTHSLCRKNVNANVNDSLQKLQDVTRAAISEGLKVRGYVSCVIGCPYEGKIDSNVVAKVTDTLLNAGCYEVSLGDTIGVGSAGSVRKLLETLTKTIPVDKLAVHFHDTYGQALANTVVAIEHGIRVADSSIAGLGGCPYAKGASGNVATEDLVYLLHDMGFETGVDLDKLIETSTWICSKMGRQNASRVATALLAKRMNG</sequence>
<evidence type="ECO:0000256" key="1">
    <source>
        <dbReference type="ARBA" id="ARBA00005143"/>
    </source>
</evidence>
<evidence type="ECO:0000313" key="8">
    <source>
        <dbReference type="EMBL" id="KAK5976582.1"/>
    </source>
</evidence>
<dbReference type="PANTHER" id="PTHR42738:SF7">
    <property type="entry name" value="HYDROXYMETHYLGLUTARYL-COA LYASE"/>
    <property type="match status" value="1"/>
</dbReference>
<evidence type="ECO:0000256" key="5">
    <source>
        <dbReference type="ARBA" id="ARBA00023239"/>
    </source>
</evidence>
<dbReference type="InterPro" id="IPR000891">
    <property type="entry name" value="PYR_CT"/>
</dbReference>
<protein>
    <recommendedName>
        <fullName evidence="3">hydroxymethylglutaryl-CoA lyase</fullName>
        <ecNumber evidence="3">4.1.3.4</ecNumber>
    </recommendedName>
</protein>
<evidence type="ECO:0000259" key="7">
    <source>
        <dbReference type="PROSITE" id="PS50991"/>
    </source>
</evidence>
<dbReference type="InterPro" id="IPR013785">
    <property type="entry name" value="Aldolase_TIM"/>
</dbReference>
<evidence type="ECO:0000256" key="3">
    <source>
        <dbReference type="ARBA" id="ARBA00012910"/>
    </source>
</evidence>
<dbReference type="Pfam" id="PF00682">
    <property type="entry name" value="HMGL-like"/>
    <property type="match status" value="1"/>
</dbReference>
<comment type="catalytic activity">
    <reaction evidence="6">
        <text>(3S)-3-hydroxy-3-methylglutaryl-CoA = acetoacetate + acetyl-CoA</text>
        <dbReference type="Rhea" id="RHEA:24404"/>
        <dbReference type="ChEBI" id="CHEBI:13705"/>
        <dbReference type="ChEBI" id="CHEBI:43074"/>
        <dbReference type="ChEBI" id="CHEBI:57288"/>
        <dbReference type="EC" id="4.1.3.4"/>
    </reaction>
</comment>
<comment type="similarity">
    <text evidence="2">Belongs to the HMG-CoA lyase family.</text>
</comment>
<proteinExistence type="inferred from homology"/>
<keyword evidence="9" id="KW-1185">Reference proteome</keyword>
<keyword evidence="5 8" id="KW-0456">Lyase</keyword>
<reference evidence="8 9" key="1">
    <citation type="submission" date="2019-10" db="EMBL/GenBank/DDBJ databases">
        <title>Assembly and Annotation for the nematode Trichostrongylus colubriformis.</title>
        <authorList>
            <person name="Martin J."/>
        </authorList>
    </citation>
    <scope>NUCLEOTIDE SEQUENCE [LARGE SCALE GENOMIC DNA]</scope>
    <source>
        <strain evidence="8">G859</strain>
        <tissue evidence="8">Whole worm</tissue>
    </source>
</reference>
<dbReference type="EMBL" id="WIXE01011653">
    <property type="protein sequence ID" value="KAK5976582.1"/>
    <property type="molecule type" value="Genomic_DNA"/>
</dbReference>
<dbReference type="SUPFAM" id="SSF51569">
    <property type="entry name" value="Aldolase"/>
    <property type="match status" value="1"/>
</dbReference>
<dbReference type="AlphaFoldDB" id="A0AAN8FD96"/>
<evidence type="ECO:0000256" key="2">
    <source>
        <dbReference type="ARBA" id="ARBA00009405"/>
    </source>
</evidence>
<accession>A0AAN8FD96</accession>
<evidence type="ECO:0000256" key="6">
    <source>
        <dbReference type="ARBA" id="ARBA00049877"/>
    </source>
</evidence>
<dbReference type="PROSITE" id="PS50991">
    <property type="entry name" value="PYR_CT"/>
    <property type="match status" value="1"/>
</dbReference>